<evidence type="ECO:0000256" key="8">
    <source>
        <dbReference type="ARBA" id="ARBA00022989"/>
    </source>
</evidence>
<dbReference type="PANTHER" id="PTHR22936">
    <property type="entry name" value="RHOMBOID-RELATED"/>
    <property type="match status" value="1"/>
</dbReference>
<name>A0AAN9IYH7_CROPI</name>
<keyword evidence="6 10" id="KW-0378">Hydrolase</keyword>
<feature type="transmembrane region" description="Helical" evidence="10">
    <location>
        <begin position="7"/>
        <end position="26"/>
    </location>
</feature>
<dbReference type="InterPro" id="IPR022764">
    <property type="entry name" value="Peptidase_S54_rhomboid_dom"/>
</dbReference>
<dbReference type="SUPFAM" id="SSF144091">
    <property type="entry name" value="Rhomboid-like"/>
    <property type="match status" value="1"/>
</dbReference>
<keyword evidence="4 10" id="KW-0645">Protease</keyword>
<keyword evidence="5 10" id="KW-0812">Transmembrane</keyword>
<dbReference type="Pfam" id="PF01694">
    <property type="entry name" value="Rhomboid"/>
    <property type="match status" value="1"/>
</dbReference>
<dbReference type="EMBL" id="JAYWIO010000001">
    <property type="protein sequence ID" value="KAK7288436.1"/>
    <property type="molecule type" value="Genomic_DNA"/>
</dbReference>
<evidence type="ECO:0000256" key="2">
    <source>
        <dbReference type="ARBA" id="ARBA00004141"/>
    </source>
</evidence>
<dbReference type="EC" id="3.4.21.105" evidence="10"/>
<dbReference type="Proteomes" id="UP001372338">
    <property type="component" value="Unassembled WGS sequence"/>
</dbReference>
<evidence type="ECO:0000313" key="12">
    <source>
        <dbReference type="EMBL" id="KAK7288436.1"/>
    </source>
</evidence>
<comment type="caution">
    <text evidence="10">Lacks conserved residue(s) required for the propagation of feature annotation.</text>
</comment>
<dbReference type="Gene3D" id="1.20.1540.10">
    <property type="entry name" value="Rhomboid-like"/>
    <property type="match status" value="1"/>
</dbReference>
<dbReference type="PANTHER" id="PTHR22936:SF69">
    <property type="entry name" value="RHOMBOID-LIKE PROTEIN"/>
    <property type="match status" value="1"/>
</dbReference>
<keyword evidence="13" id="KW-1185">Reference proteome</keyword>
<comment type="function">
    <text evidence="10">Serine protease involved in intramembrane proteolysis.</text>
</comment>
<organism evidence="12 13">
    <name type="scientific">Crotalaria pallida</name>
    <name type="common">Smooth rattlebox</name>
    <name type="synonym">Crotalaria striata</name>
    <dbReference type="NCBI Taxonomy" id="3830"/>
    <lineage>
        <taxon>Eukaryota</taxon>
        <taxon>Viridiplantae</taxon>
        <taxon>Streptophyta</taxon>
        <taxon>Embryophyta</taxon>
        <taxon>Tracheophyta</taxon>
        <taxon>Spermatophyta</taxon>
        <taxon>Magnoliopsida</taxon>
        <taxon>eudicotyledons</taxon>
        <taxon>Gunneridae</taxon>
        <taxon>Pentapetalae</taxon>
        <taxon>rosids</taxon>
        <taxon>fabids</taxon>
        <taxon>Fabales</taxon>
        <taxon>Fabaceae</taxon>
        <taxon>Papilionoideae</taxon>
        <taxon>50 kb inversion clade</taxon>
        <taxon>genistoids sensu lato</taxon>
        <taxon>core genistoids</taxon>
        <taxon>Crotalarieae</taxon>
        <taxon>Crotalaria</taxon>
    </lineage>
</organism>
<reference evidence="12 13" key="1">
    <citation type="submission" date="2024-01" db="EMBL/GenBank/DDBJ databases">
        <title>The genomes of 5 underutilized Papilionoideae crops provide insights into root nodulation and disease resistanc.</title>
        <authorList>
            <person name="Yuan L."/>
        </authorList>
    </citation>
    <scope>NUCLEOTIDE SEQUENCE [LARGE SCALE GENOMIC DNA]</scope>
    <source>
        <strain evidence="12">ZHUSHIDOU_FW_LH</strain>
        <tissue evidence="12">Leaf</tissue>
    </source>
</reference>
<evidence type="ECO:0000256" key="10">
    <source>
        <dbReference type="RuleBase" id="RU362115"/>
    </source>
</evidence>
<evidence type="ECO:0000256" key="1">
    <source>
        <dbReference type="ARBA" id="ARBA00000156"/>
    </source>
</evidence>
<proteinExistence type="inferred from homology"/>
<dbReference type="GO" id="GO:0016020">
    <property type="term" value="C:membrane"/>
    <property type="evidence" value="ECO:0007669"/>
    <property type="project" value="UniProtKB-SubCell"/>
</dbReference>
<dbReference type="InterPro" id="IPR002610">
    <property type="entry name" value="Peptidase_S54_rhomboid-like"/>
</dbReference>
<evidence type="ECO:0000259" key="11">
    <source>
        <dbReference type="Pfam" id="PF01694"/>
    </source>
</evidence>
<dbReference type="AlphaFoldDB" id="A0AAN9IYH7"/>
<evidence type="ECO:0000256" key="4">
    <source>
        <dbReference type="ARBA" id="ARBA00022670"/>
    </source>
</evidence>
<evidence type="ECO:0000256" key="6">
    <source>
        <dbReference type="ARBA" id="ARBA00022801"/>
    </source>
</evidence>
<sequence length="142" mass="15971">MVGEVKIGIIYLLSGFGGSVLSSLFIRNSISIGTSSALVGLLGAMLSELITNWTLYSDKENIRRCVRIIYDPSRSDQGVLALKALKLSDSFMELYRSKNFTIDKLRRTYHGWISMRKYLSNSTIVACLISRPSSKHGFRREL</sequence>
<comment type="caution">
    <text evidence="12">The sequence shown here is derived from an EMBL/GenBank/DDBJ whole genome shotgun (WGS) entry which is preliminary data.</text>
</comment>
<evidence type="ECO:0000256" key="5">
    <source>
        <dbReference type="ARBA" id="ARBA00022692"/>
    </source>
</evidence>
<protein>
    <recommendedName>
        <fullName evidence="10">RHOMBOID-like protein</fullName>
        <ecNumber evidence="10">3.4.21.105</ecNumber>
    </recommendedName>
</protein>
<dbReference type="GO" id="GO:0004252">
    <property type="term" value="F:serine-type endopeptidase activity"/>
    <property type="evidence" value="ECO:0007669"/>
    <property type="project" value="InterPro"/>
</dbReference>
<gene>
    <name evidence="12" type="ORF">RIF29_01895</name>
</gene>
<accession>A0AAN9IYH7</accession>
<keyword evidence="8 10" id="KW-1133">Transmembrane helix</keyword>
<keyword evidence="9 10" id="KW-0472">Membrane</keyword>
<dbReference type="GO" id="GO:0006508">
    <property type="term" value="P:proteolysis"/>
    <property type="evidence" value="ECO:0007669"/>
    <property type="project" value="UniProtKB-KW"/>
</dbReference>
<evidence type="ECO:0000256" key="9">
    <source>
        <dbReference type="ARBA" id="ARBA00023136"/>
    </source>
</evidence>
<comment type="subcellular location">
    <subcellularLocation>
        <location evidence="2 10">Membrane</location>
        <topology evidence="2 10">Multi-pass membrane protein</topology>
    </subcellularLocation>
</comment>
<comment type="catalytic activity">
    <reaction evidence="1 10">
        <text>Cleaves type-1 transmembrane domains using a catalytic dyad composed of serine and histidine that are contributed by different transmembrane domains.</text>
        <dbReference type="EC" id="3.4.21.105"/>
    </reaction>
</comment>
<feature type="domain" description="Peptidase S54 rhomboid" evidence="11">
    <location>
        <begin position="2"/>
        <end position="59"/>
    </location>
</feature>
<feature type="transmembrane region" description="Helical" evidence="10">
    <location>
        <begin position="32"/>
        <end position="55"/>
    </location>
</feature>
<comment type="similarity">
    <text evidence="3 10">Belongs to the peptidase S54 family.</text>
</comment>
<evidence type="ECO:0000256" key="3">
    <source>
        <dbReference type="ARBA" id="ARBA00009045"/>
    </source>
</evidence>
<evidence type="ECO:0000313" key="13">
    <source>
        <dbReference type="Proteomes" id="UP001372338"/>
    </source>
</evidence>
<evidence type="ECO:0000256" key="7">
    <source>
        <dbReference type="ARBA" id="ARBA00022825"/>
    </source>
</evidence>
<dbReference type="InterPro" id="IPR035952">
    <property type="entry name" value="Rhomboid-like_sf"/>
</dbReference>
<keyword evidence="7 10" id="KW-0720">Serine protease</keyword>